<dbReference type="EMBL" id="JACJKX010000016">
    <property type="protein sequence ID" value="MBM6929212.1"/>
    <property type="molecule type" value="Genomic_DNA"/>
</dbReference>
<feature type="signal peptide" evidence="1">
    <location>
        <begin position="1"/>
        <end position="18"/>
    </location>
</feature>
<dbReference type="PROSITE" id="PS51257">
    <property type="entry name" value="PROKAR_LIPOPROTEIN"/>
    <property type="match status" value="1"/>
</dbReference>
<dbReference type="PANTHER" id="PTHR37952">
    <property type="match status" value="1"/>
</dbReference>
<name>A0ABS2GWW7_9BURK</name>
<dbReference type="InterPro" id="IPR010292">
    <property type="entry name" value="Uncharacterised_CreA"/>
</dbReference>
<evidence type="ECO:0000313" key="3">
    <source>
        <dbReference type="Proteomes" id="UP000777002"/>
    </source>
</evidence>
<dbReference type="Pfam" id="PF05981">
    <property type="entry name" value="CreA"/>
    <property type="match status" value="1"/>
</dbReference>
<dbReference type="Proteomes" id="UP000777002">
    <property type="component" value="Unassembled WGS sequence"/>
</dbReference>
<evidence type="ECO:0000313" key="2">
    <source>
        <dbReference type="EMBL" id="MBM6929212.1"/>
    </source>
</evidence>
<evidence type="ECO:0000256" key="1">
    <source>
        <dbReference type="SAM" id="SignalP"/>
    </source>
</evidence>
<protein>
    <submittedName>
        <fullName evidence="2">CreA family protein</fullName>
    </submittedName>
</protein>
<proteinExistence type="predicted"/>
<gene>
    <name evidence="2" type="ORF">H5985_08030</name>
</gene>
<keyword evidence="1" id="KW-0732">Signal</keyword>
<keyword evidence="3" id="KW-1185">Reference proteome</keyword>
<reference evidence="2 3" key="1">
    <citation type="journal article" date="2021" name="Sci. Rep.">
        <title>The distribution of antibiotic resistance genes in chicken gut microbiota commensals.</title>
        <authorList>
            <person name="Juricova H."/>
            <person name="Matiasovicova J."/>
            <person name="Kubasova T."/>
            <person name="Cejkova D."/>
            <person name="Rychlik I."/>
        </authorList>
    </citation>
    <scope>NUCLEOTIDE SEQUENCE [LARGE SCALE GENOMIC DNA]</scope>
    <source>
        <strain evidence="2 3">An562</strain>
    </source>
</reference>
<sequence length="165" mass="17975">MKLSKLKSVLLIAAGVFALSGCGQEDVGDVSLGIFTLKDIKINRFVDPVVTGVTCHVSSIEANLALSDPSNNSIECHLTGPITREMIDQIDKSKDGEVIFTRSKSVLLKNMKIRRIYDEQAQTLLYVAYSTKETSGSFHHSLSAIPLYGTGGYIKPLPKVENSTK</sequence>
<feature type="chain" id="PRO_5047093313" evidence="1">
    <location>
        <begin position="19"/>
        <end position="165"/>
    </location>
</feature>
<accession>A0ABS2GWW7</accession>
<organism evidence="2 3">
    <name type="scientific">Parasutterella secunda</name>
    <dbReference type="NCBI Taxonomy" id="626947"/>
    <lineage>
        <taxon>Bacteria</taxon>
        <taxon>Pseudomonadati</taxon>
        <taxon>Pseudomonadota</taxon>
        <taxon>Betaproteobacteria</taxon>
        <taxon>Burkholderiales</taxon>
        <taxon>Sutterellaceae</taxon>
        <taxon>Parasutterella</taxon>
    </lineage>
</organism>
<dbReference type="PANTHER" id="PTHR37952:SF2">
    <property type="entry name" value="PROTEIN CREA"/>
    <property type="match status" value="1"/>
</dbReference>
<comment type="caution">
    <text evidence="2">The sequence shown here is derived from an EMBL/GenBank/DDBJ whole genome shotgun (WGS) entry which is preliminary data.</text>
</comment>
<dbReference type="RefSeq" id="WP_239481721.1">
    <property type="nucleotide sequence ID" value="NZ_JACJKX010000016.1"/>
</dbReference>